<evidence type="ECO:0000313" key="1">
    <source>
        <dbReference type="EMBL" id="CAG8653554.1"/>
    </source>
</evidence>
<proteinExistence type="predicted"/>
<dbReference type="AlphaFoldDB" id="A0A9N9H721"/>
<evidence type="ECO:0000313" key="2">
    <source>
        <dbReference type="Proteomes" id="UP000789375"/>
    </source>
</evidence>
<accession>A0A9N9H721</accession>
<reference evidence="1" key="1">
    <citation type="submission" date="2021-06" db="EMBL/GenBank/DDBJ databases">
        <authorList>
            <person name="Kallberg Y."/>
            <person name="Tangrot J."/>
            <person name="Rosling A."/>
        </authorList>
    </citation>
    <scope>NUCLEOTIDE SEQUENCE</scope>
    <source>
        <strain evidence="1">87-6 pot B 2015</strain>
    </source>
</reference>
<gene>
    <name evidence="1" type="ORF">FMOSSE_LOCUS11594</name>
</gene>
<organism evidence="1 2">
    <name type="scientific">Funneliformis mosseae</name>
    <name type="common">Endomycorrhizal fungus</name>
    <name type="synonym">Glomus mosseae</name>
    <dbReference type="NCBI Taxonomy" id="27381"/>
    <lineage>
        <taxon>Eukaryota</taxon>
        <taxon>Fungi</taxon>
        <taxon>Fungi incertae sedis</taxon>
        <taxon>Mucoromycota</taxon>
        <taxon>Glomeromycotina</taxon>
        <taxon>Glomeromycetes</taxon>
        <taxon>Glomerales</taxon>
        <taxon>Glomeraceae</taxon>
        <taxon>Funneliformis</taxon>
    </lineage>
</organism>
<name>A0A9N9H721_FUNMO</name>
<sequence>MKEQDDEFSLTSMLAAATIGVRHTTKRMLEKRNPENNNPDILESRHHKPYCKDITLEYTLEYSIPNFYNDSN</sequence>
<keyword evidence="2" id="KW-1185">Reference proteome</keyword>
<dbReference type="Proteomes" id="UP000789375">
    <property type="component" value="Unassembled WGS sequence"/>
</dbReference>
<protein>
    <submittedName>
        <fullName evidence="1">15919_t:CDS:1</fullName>
    </submittedName>
</protein>
<comment type="caution">
    <text evidence="1">The sequence shown here is derived from an EMBL/GenBank/DDBJ whole genome shotgun (WGS) entry which is preliminary data.</text>
</comment>
<dbReference type="EMBL" id="CAJVPP010004659">
    <property type="protein sequence ID" value="CAG8653554.1"/>
    <property type="molecule type" value="Genomic_DNA"/>
</dbReference>